<dbReference type="PIRSF" id="PIRSF004749">
    <property type="entry name" value="Pep_def"/>
    <property type="match status" value="1"/>
</dbReference>
<comment type="catalytic activity">
    <reaction evidence="2">
        <text>N-terminal N-formyl-L-methionyl-[peptide] + H2O = N-terminal L-methionyl-[peptide] + formate</text>
        <dbReference type="Rhea" id="RHEA:24420"/>
        <dbReference type="Rhea" id="RHEA-COMP:10639"/>
        <dbReference type="Rhea" id="RHEA-COMP:10640"/>
        <dbReference type="ChEBI" id="CHEBI:15377"/>
        <dbReference type="ChEBI" id="CHEBI:15740"/>
        <dbReference type="ChEBI" id="CHEBI:49298"/>
        <dbReference type="ChEBI" id="CHEBI:64731"/>
        <dbReference type="EC" id="3.5.1.88"/>
    </reaction>
</comment>
<comment type="similarity">
    <text evidence="1 2">Belongs to the polypeptide deformylase family.</text>
</comment>
<evidence type="ECO:0000256" key="2">
    <source>
        <dbReference type="HAMAP-Rule" id="MF_00163"/>
    </source>
</evidence>
<name>A0ABS5UCN3_9BACT</name>
<keyword evidence="2" id="KW-0408">Iron</keyword>
<feature type="active site" evidence="2">
    <location>
        <position position="144"/>
    </location>
</feature>
<dbReference type="CDD" id="cd00487">
    <property type="entry name" value="Pep_deformylase"/>
    <property type="match status" value="1"/>
</dbReference>
<dbReference type="Proteomes" id="UP000784128">
    <property type="component" value="Unassembled WGS sequence"/>
</dbReference>
<keyword evidence="4" id="KW-1185">Reference proteome</keyword>
<proteinExistence type="inferred from homology"/>
<dbReference type="RefSeq" id="WP_214301410.1">
    <property type="nucleotide sequence ID" value="NZ_JAHDYS010000021.1"/>
</dbReference>
<comment type="caution">
    <text evidence="3">The sequence shown here is derived from an EMBL/GenBank/DDBJ whole genome shotgun (WGS) entry which is preliminary data.</text>
</comment>
<feature type="binding site" evidence="2">
    <location>
        <position position="101"/>
    </location>
    <ligand>
        <name>Fe cation</name>
        <dbReference type="ChEBI" id="CHEBI:24875"/>
    </ligand>
</feature>
<keyword evidence="2" id="KW-0648">Protein biosynthesis</keyword>
<reference evidence="3 4" key="1">
    <citation type="submission" date="2021-05" db="EMBL/GenBank/DDBJ databases">
        <title>The draft genome of Geobacter chapellei DSM 13688.</title>
        <authorList>
            <person name="Xu Z."/>
            <person name="Masuda Y."/>
            <person name="Itoh H."/>
            <person name="Senoo K."/>
        </authorList>
    </citation>
    <scope>NUCLEOTIDE SEQUENCE [LARGE SCALE GENOMIC DNA]</scope>
    <source>
        <strain evidence="3 4">DSM 13688</strain>
    </source>
</reference>
<dbReference type="GO" id="GO:0042586">
    <property type="term" value="F:peptide deformylase activity"/>
    <property type="evidence" value="ECO:0007669"/>
    <property type="project" value="UniProtKB-EC"/>
</dbReference>
<comment type="cofactor">
    <cofactor evidence="2">
        <name>Fe(2+)</name>
        <dbReference type="ChEBI" id="CHEBI:29033"/>
    </cofactor>
    <text evidence="2">Binds 1 Fe(2+) ion.</text>
</comment>
<evidence type="ECO:0000313" key="4">
    <source>
        <dbReference type="Proteomes" id="UP000784128"/>
    </source>
</evidence>
<organism evidence="3 4">
    <name type="scientific">Pelotalea chapellei</name>
    <dbReference type="NCBI Taxonomy" id="44671"/>
    <lineage>
        <taxon>Bacteria</taxon>
        <taxon>Pseudomonadati</taxon>
        <taxon>Thermodesulfobacteriota</taxon>
        <taxon>Desulfuromonadia</taxon>
        <taxon>Geobacterales</taxon>
        <taxon>Geobacteraceae</taxon>
        <taxon>Pelotalea</taxon>
    </lineage>
</organism>
<dbReference type="NCBIfam" id="TIGR00079">
    <property type="entry name" value="pept_deformyl"/>
    <property type="match status" value="1"/>
</dbReference>
<dbReference type="EMBL" id="JAHDYS010000021">
    <property type="protein sequence ID" value="MBT1073403.1"/>
    <property type="molecule type" value="Genomic_DNA"/>
</dbReference>
<dbReference type="EC" id="3.5.1.88" evidence="2"/>
<dbReference type="Gene3D" id="3.90.45.10">
    <property type="entry name" value="Peptide deformylase"/>
    <property type="match status" value="1"/>
</dbReference>
<keyword evidence="2" id="KW-0479">Metal-binding</keyword>
<evidence type="ECO:0000256" key="1">
    <source>
        <dbReference type="ARBA" id="ARBA00010759"/>
    </source>
</evidence>
<evidence type="ECO:0000313" key="3">
    <source>
        <dbReference type="EMBL" id="MBT1073403.1"/>
    </source>
</evidence>
<feature type="binding site" evidence="2">
    <location>
        <position position="143"/>
    </location>
    <ligand>
        <name>Fe cation</name>
        <dbReference type="ChEBI" id="CHEBI:24875"/>
    </ligand>
</feature>
<dbReference type="PANTHER" id="PTHR10458:SF22">
    <property type="entry name" value="PEPTIDE DEFORMYLASE"/>
    <property type="match status" value="1"/>
</dbReference>
<gene>
    <name evidence="2 3" type="primary">def</name>
    <name evidence="3" type="ORF">KJB30_16545</name>
</gene>
<dbReference type="SUPFAM" id="SSF56420">
    <property type="entry name" value="Peptide deformylase"/>
    <property type="match status" value="1"/>
</dbReference>
<dbReference type="PANTHER" id="PTHR10458">
    <property type="entry name" value="PEPTIDE DEFORMYLASE"/>
    <property type="match status" value="1"/>
</dbReference>
<sequence length="177" mass="19811">MAIIRQIAQLGHPVLRGVAGKVAHPSDPSIHALIEDMLVTMIDANGVGIAAPQVYEPLALFIVASRSNPRYPDAPQMEPTAMINPELLWASEEKEKGWEGCLSIPGLRGLVPRHRRIGVRYLTREGDIREEEYADFQARVFQHEFDHIQGLVFIDRVESTRELVTEKEYVRLASCGG</sequence>
<dbReference type="PRINTS" id="PR01576">
    <property type="entry name" value="PDEFORMYLASE"/>
</dbReference>
<dbReference type="InterPro" id="IPR036821">
    <property type="entry name" value="Peptide_deformylase_sf"/>
</dbReference>
<protein>
    <recommendedName>
        <fullName evidence="2">Peptide deformylase</fullName>
        <shortName evidence="2">PDF</shortName>
        <ecNumber evidence="2">3.5.1.88</ecNumber>
    </recommendedName>
    <alternativeName>
        <fullName evidence="2">Polypeptide deformylase</fullName>
    </alternativeName>
</protein>
<feature type="binding site" evidence="2">
    <location>
        <position position="147"/>
    </location>
    <ligand>
        <name>Fe cation</name>
        <dbReference type="ChEBI" id="CHEBI:24875"/>
    </ligand>
</feature>
<dbReference type="Pfam" id="PF01327">
    <property type="entry name" value="Pep_deformylase"/>
    <property type="match status" value="1"/>
</dbReference>
<dbReference type="HAMAP" id="MF_00163">
    <property type="entry name" value="Pep_deformylase"/>
    <property type="match status" value="1"/>
</dbReference>
<accession>A0ABS5UCN3</accession>
<comment type="function">
    <text evidence="2">Removes the formyl group from the N-terminal Met of newly synthesized proteins. Requires at least a dipeptide for an efficient rate of reaction. N-terminal L-methionine is a prerequisite for activity but the enzyme has broad specificity at other positions.</text>
</comment>
<keyword evidence="2 3" id="KW-0378">Hydrolase</keyword>
<dbReference type="InterPro" id="IPR023635">
    <property type="entry name" value="Peptide_deformylase"/>
</dbReference>
<dbReference type="NCBIfam" id="NF001159">
    <property type="entry name" value="PRK00150.1-3"/>
    <property type="match status" value="1"/>
</dbReference>